<evidence type="ECO:0000313" key="3">
    <source>
        <dbReference type="Proteomes" id="UP000828390"/>
    </source>
</evidence>
<protein>
    <submittedName>
        <fullName evidence="2">Uncharacterized protein</fullName>
    </submittedName>
</protein>
<feature type="region of interest" description="Disordered" evidence="1">
    <location>
        <begin position="1"/>
        <end position="23"/>
    </location>
</feature>
<accession>A0A9D4HR38</accession>
<dbReference type="AlphaFoldDB" id="A0A9D4HR38"/>
<evidence type="ECO:0000256" key="1">
    <source>
        <dbReference type="SAM" id="MobiDB-lite"/>
    </source>
</evidence>
<gene>
    <name evidence="2" type="ORF">DPMN_053877</name>
</gene>
<dbReference type="Proteomes" id="UP000828390">
    <property type="component" value="Unassembled WGS sequence"/>
</dbReference>
<proteinExistence type="predicted"/>
<feature type="compositionally biased region" description="Polar residues" evidence="1">
    <location>
        <begin position="1"/>
        <end position="16"/>
    </location>
</feature>
<evidence type="ECO:0000313" key="2">
    <source>
        <dbReference type="EMBL" id="KAH3727931.1"/>
    </source>
</evidence>
<reference evidence="2" key="2">
    <citation type="submission" date="2020-11" db="EMBL/GenBank/DDBJ databases">
        <authorList>
            <person name="McCartney M.A."/>
            <person name="Auch B."/>
            <person name="Kono T."/>
            <person name="Mallez S."/>
            <person name="Becker A."/>
            <person name="Gohl D.M."/>
            <person name="Silverstein K.A.T."/>
            <person name="Koren S."/>
            <person name="Bechman K.B."/>
            <person name="Herman A."/>
            <person name="Abrahante J.E."/>
            <person name="Garbe J."/>
        </authorList>
    </citation>
    <scope>NUCLEOTIDE SEQUENCE</scope>
    <source>
        <strain evidence="2">Duluth1</strain>
        <tissue evidence="2">Whole animal</tissue>
    </source>
</reference>
<organism evidence="2 3">
    <name type="scientific">Dreissena polymorpha</name>
    <name type="common">Zebra mussel</name>
    <name type="synonym">Mytilus polymorpha</name>
    <dbReference type="NCBI Taxonomy" id="45954"/>
    <lineage>
        <taxon>Eukaryota</taxon>
        <taxon>Metazoa</taxon>
        <taxon>Spiralia</taxon>
        <taxon>Lophotrochozoa</taxon>
        <taxon>Mollusca</taxon>
        <taxon>Bivalvia</taxon>
        <taxon>Autobranchia</taxon>
        <taxon>Heteroconchia</taxon>
        <taxon>Euheterodonta</taxon>
        <taxon>Imparidentia</taxon>
        <taxon>Neoheterodontei</taxon>
        <taxon>Myida</taxon>
        <taxon>Dreissenoidea</taxon>
        <taxon>Dreissenidae</taxon>
        <taxon>Dreissena</taxon>
    </lineage>
</organism>
<dbReference type="EMBL" id="JAIWYP010000012">
    <property type="protein sequence ID" value="KAH3727931.1"/>
    <property type="molecule type" value="Genomic_DNA"/>
</dbReference>
<name>A0A9D4HR38_DREPO</name>
<sequence>MPSPRNQLGQSLTSKPDGSEMMGGHCQRTLAAWRMDACLESEAVNCKHKAKVCIKTSSNNA</sequence>
<reference evidence="2" key="1">
    <citation type="journal article" date="2019" name="bioRxiv">
        <title>The Genome of the Zebra Mussel, Dreissena polymorpha: A Resource for Invasive Species Research.</title>
        <authorList>
            <person name="McCartney M.A."/>
            <person name="Auch B."/>
            <person name="Kono T."/>
            <person name="Mallez S."/>
            <person name="Zhang Y."/>
            <person name="Obille A."/>
            <person name="Becker A."/>
            <person name="Abrahante J.E."/>
            <person name="Garbe J."/>
            <person name="Badalamenti J.P."/>
            <person name="Herman A."/>
            <person name="Mangelson H."/>
            <person name="Liachko I."/>
            <person name="Sullivan S."/>
            <person name="Sone E.D."/>
            <person name="Koren S."/>
            <person name="Silverstein K.A.T."/>
            <person name="Beckman K.B."/>
            <person name="Gohl D.M."/>
        </authorList>
    </citation>
    <scope>NUCLEOTIDE SEQUENCE</scope>
    <source>
        <strain evidence="2">Duluth1</strain>
        <tissue evidence="2">Whole animal</tissue>
    </source>
</reference>
<keyword evidence="3" id="KW-1185">Reference proteome</keyword>
<comment type="caution">
    <text evidence="2">The sequence shown here is derived from an EMBL/GenBank/DDBJ whole genome shotgun (WGS) entry which is preliminary data.</text>
</comment>